<evidence type="ECO:0000256" key="1">
    <source>
        <dbReference type="PROSITE-ProRule" id="PRU00023"/>
    </source>
</evidence>
<dbReference type="InterPro" id="IPR025676">
    <property type="entry name" value="Clr5_dom"/>
</dbReference>
<feature type="domain" description="Clr5" evidence="2">
    <location>
        <begin position="122"/>
        <end position="173"/>
    </location>
</feature>
<protein>
    <recommendedName>
        <fullName evidence="2">Clr5 domain-containing protein</fullName>
    </recommendedName>
</protein>
<dbReference type="SUPFAM" id="SSF48403">
    <property type="entry name" value="Ankyrin repeat"/>
    <property type="match status" value="1"/>
</dbReference>
<sequence length="789" mass="90137">MHTLQCRVQLLSGTKKYAYVHSPTKPVRLSRMVRAASRSRVVIGSWSRLFYWDRNWDGDRLFGDQVTGKLCFCQRSVPTWLYDRAKVMPLSIRISSPGNKFLFIPKPRLLSPKHLLPFLMNMTKDWDDVQQDIRRYYVDDGLPLTEVSQNLKKRGFEASERAYRNKIQQWGFKRPKHKHRTLRHSNSAFSLPPETLDNTNNSRSTSAEEIHGAYAKEVENFMSNLLDSIRENNATAIKIALNGSNKHIVNVLIPATVLSRQKISMPHISARVGDRLLNWATASSSLESLDALLEAGAQVNAEDSSGYSAIHVCVMAEASPATLEKLLAYGASIKKLVSKGHDEGKNALEMALSLRCQRYGLDNHDTISGIVTMLLSKYARDEYHNSGLFNQNWSDTFIEPWFTKSAWWRYLNDKDLQSFLILVRGNHLQLRMPFKQSSCLGNGVKTLLHELVHHTPGSQWAERLIDFLGFRTRFSRELLQTLVHDCKSRQEITKGKTVPDLIGQLFENPDLSLQRGQDGSSLLSTFFVTITMDRIQAQESLKKILNLPTVYSKIRHERVLIYAATELYKRSQGPDSYQHAFELAETLLSHLRFAISTCGDERCWDCLLRSFLPITSNFYFYMPTTLVNKRTDNENTFEYRFTKVSSKEVAEFYTKAAFSVSSKMFLEEQAELFPTSLSLDMVHKVLKMREVLGLPDDCTSKQLVFNILDHTFKLQASIDTWSTHVVQYIPRQPPMLVLPPLDGSDQHASQQTASLLVSQSRIQFHKLTAFSVKPTTFPNTQIMGFVKDP</sequence>
<feature type="repeat" description="ANK" evidence="1">
    <location>
        <begin position="272"/>
        <end position="304"/>
    </location>
</feature>
<dbReference type="GeneID" id="54300521"/>
<evidence type="ECO:0000259" key="2">
    <source>
        <dbReference type="Pfam" id="PF14420"/>
    </source>
</evidence>
<keyword evidence="4" id="KW-1185">Reference proteome</keyword>
<dbReference type="PROSITE" id="PS50088">
    <property type="entry name" value="ANK_REPEAT"/>
    <property type="match status" value="1"/>
</dbReference>
<dbReference type="RefSeq" id="XP_033399989.1">
    <property type="nucleotide sequence ID" value="XM_033543024.1"/>
</dbReference>
<dbReference type="Proteomes" id="UP000799438">
    <property type="component" value="Unassembled WGS sequence"/>
</dbReference>
<dbReference type="PANTHER" id="PTHR38788:SF3">
    <property type="entry name" value="CLR5 DOMAIN-CONTAINING PROTEIN"/>
    <property type="match status" value="1"/>
</dbReference>
<keyword evidence="1" id="KW-0040">ANK repeat</keyword>
<name>A0A6A6BN69_9PEZI</name>
<proteinExistence type="predicted"/>
<dbReference type="Gene3D" id="1.25.40.20">
    <property type="entry name" value="Ankyrin repeat-containing domain"/>
    <property type="match status" value="1"/>
</dbReference>
<evidence type="ECO:0000313" key="3">
    <source>
        <dbReference type="EMBL" id="KAF2144277.1"/>
    </source>
</evidence>
<dbReference type="InterPro" id="IPR002110">
    <property type="entry name" value="Ankyrin_rpt"/>
</dbReference>
<accession>A0A6A6BN69</accession>
<dbReference type="EMBL" id="ML995480">
    <property type="protein sequence ID" value="KAF2144277.1"/>
    <property type="molecule type" value="Genomic_DNA"/>
</dbReference>
<dbReference type="InterPro" id="IPR036770">
    <property type="entry name" value="Ankyrin_rpt-contain_sf"/>
</dbReference>
<gene>
    <name evidence="3" type="ORF">K452DRAFT_306868</name>
</gene>
<dbReference type="OrthoDB" id="3896584at2759"/>
<dbReference type="PANTHER" id="PTHR38788">
    <property type="entry name" value="CLR5 DOMAIN-CONTAINING PROTEIN"/>
    <property type="match status" value="1"/>
</dbReference>
<organism evidence="3 4">
    <name type="scientific">Aplosporella prunicola CBS 121167</name>
    <dbReference type="NCBI Taxonomy" id="1176127"/>
    <lineage>
        <taxon>Eukaryota</taxon>
        <taxon>Fungi</taxon>
        <taxon>Dikarya</taxon>
        <taxon>Ascomycota</taxon>
        <taxon>Pezizomycotina</taxon>
        <taxon>Dothideomycetes</taxon>
        <taxon>Dothideomycetes incertae sedis</taxon>
        <taxon>Botryosphaeriales</taxon>
        <taxon>Aplosporellaceae</taxon>
        <taxon>Aplosporella</taxon>
    </lineage>
</organism>
<dbReference type="Pfam" id="PF14420">
    <property type="entry name" value="Clr5"/>
    <property type="match status" value="1"/>
</dbReference>
<reference evidence="3" key="1">
    <citation type="journal article" date="2020" name="Stud. Mycol.">
        <title>101 Dothideomycetes genomes: a test case for predicting lifestyles and emergence of pathogens.</title>
        <authorList>
            <person name="Haridas S."/>
            <person name="Albert R."/>
            <person name="Binder M."/>
            <person name="Bloem J."/>
            <person name="Labutti K."/>
            <person name="Salamov A."/>
            <person name="Andreopoulos B."/>
            <person name="Baker S."/>
            <person name="Barry K."/>
            <person name="Bills G."/>
            <person name="Bluhm B."/>
            <person name="Cannon C."/>
            <person name="Castanera R."/>
            <person name="Culley D."/>
            <person name="Daum C."/>
            <person name="Ezra D."/>
            <person name="Gonzalez J."/>
            <person name="Henrissat B."/>
            <person name="Kuo A."/>
            <person name="Liang C."/>
            <person name="Lipzen A."/>
            <person name="Lutzoni F."/>
            <person name="Magnuson J."/>
            <person name="Mondo S."/>
            <person name="Nolan M."/>
            <person name="Ohm R."/>
            <person name="Pangilinan J."/>
            <person name="Park H.-J."/>
            <person name="Ramirez L."/>
            <person name="Alfaro M."/>
            <person name="Sun H."/>
            <person name="Tritt A."/>
            <person name="Yoshinaga Y."/>
            <person name="Zwiers L.-H."/>
            <person name="Turgeon B."/>
            <person name="Goodwin S."/>
            <person name="Spatafora J."/>
            <person name="Crous P."/>
            <person name="Grigoriev I."/>
        </authorList>
    </citation>
    <scope>NUCLEOTIDE SEQUENCE</scope>
    <source>
        <strain evidence="3">CBS 121167</strain>
    </source>
</reference>
<evidence type="ECO:0000313" key="4">
    <source>
        <dbReference type="Proteomes" id="UP000799438"/>
    </source>
</evidence>
<dbReference type="AlphaFoldDB" id="A0A6A6BN69"/>